<comment type="caution">
    <text evidence="1">The sequence shown here is derived from an EMBL/GenBank/DDBJ whole genome shotgun (WGS) entry which is preliminary data.</text>
</comment>
<sequence>MEIIAYGEDALTLWALKEKLPEILELLDDDSNPADCQIFYRPSFGRGGRSKKMFGEFDFILLATKTLYLGESKWKGSNEKIKNNILQLQPNQEQRHRVFKCYVNEWAFGNYLSWHKFKGEKQEFFGVEIPNDNDGIARNLQTLLGIIKKHFTSEPVVNNVLLFLHDDTGKIPQKASSDFIVVPIDYSEASFDNFIRLKL</sequence>
<keyword evidence="2" id="KW-1185">Reference proteome</keyword>
<gene>
    <name evidence="1" type="ORF">CDV28_12419</name>
</gene>
<proteinExistence type="predicted"/>
<reference evidence="1" key="1">
    <citation type="submission" date="2017-07" db="EMBL/GenBank/DDBJ databases">
        <title>The cable genome - Insights into the physiology and evolution of filamentous bacteria capable of sulfide oxidation via long distance electron transfer.</title>
        <authorList>
            <person name="Thorup C."/>
            <person name="Bjerg J.T."/>
            <person name="Schreiber L."/>
            <person name="Nielsen L.P."/>
            <person name="Kjeldsen K.U."/>
            <person name="Boesen T."/>
            <person name="Boggild A."/>
            <person name="Meysman F."/>
            <person name="Geelhoed J."/>
            <person name="Schramm A."/>
        </authorList>
    </citation>
    <scope>NUCLEOTIDE SEQUENCE [LARGE SCALE GENOMIC DNA]</scope>
    <source>
        <strain evidence="1">GS</strain>
    </source>
</reference>
<protein>
    <submittedName>
        <fullName evidence="1">Uncharacterized protein</fullName>
    </submittedName>
</protein>
<dbReference type="EMBL" id="NQJD01000024">
    <property type="protein sequence ID" value="TAA74515.1"/>
    <property type="molecule type" value="Genomic_DNA"/>
</dbReference>
<name>A0A521G0I8_9BACT</name>
<dbReference type="AlphaFoldDB" id="A0A521G0I8"/>
<accession>A0A521G0I8</accession>
<evidence type="ECO:0000313" key="2">
    <source>
        <dbReference type="Proteomes" id="UP000316238"/>
    </source>
</evidence>
<organism evidence="1 2">
    <name type="scientific">Candidatus Electronema aureum</name>
    <dbReference type="NCBI Taxonomy" id="2005002"/>
    <lineage>
        <taxon>Bacteria</taxon>
        <taxon>Pseudomonadati</taxon>
        <taxon>Thermodesulfobacteriota</taxon>
        <taxon>Desulfobulbia</taxon>
        <taxon>Desulfobulbales</taxon>
        <taxon>Desulfobulbaceae</taxon>
        <taxon>Candidatus Electronema</taxon>
    </lineage>
</organism>
<dbReference type="Proteomes" id="UP000316238">
    <property type="component" value="Unassembled WGS sequence"/>
</dbReference>
<evidence type="ECO:0000313" key="1">
    <source>
        <dbReference type="EMBL" id="TAA74515.1"/>
    </source>
</evidence>